<keyword evidence="2" id="KW-1185">Reference proteome</keyword>
<accession>A0ACC2W2A8</accession>
<sequence length="107" mass="11061">MFFAFTIARATPRRALTLARPISGSAARALPASDLEKPGKPVNVSENSQHPDQVKRGNEAANAAELDPKKSSEGGAAGSASFARATKEPDASKKPVSSNTAGTNKLD</sequence>
<reference evidence="1" key="1">
    <citation type="submission" date="2023-04" db="EMBL/GenBank/DDBJ databases">
        <title>Draft Genome sequencing of Naganishia species isolated from polar environments using Oxford Nanopore Technology.</title>
        <authorList>
            <person name="Leo P."/>
            <person name="Venkateswaran K."/>
        </authorList>
    </citation>
    <scope>NUCLEOTIDE SEQUENCE</scope>
    <source>
        <strain evidence="1">MNA-CCFEE 5261</strain>
    </source>
</reference>
<name>A0ACC2W2A8_9TREE</name>
<gene>
    <name evidence="1" type="ORF">QFC19_003918</name>
</gene>
<dbReference type="Proteomes" id="UP001241377">
    <property type="component" value="Unassembled WGS sequence"/>
</dbReference>
<organism evidence="1 2">
    <name type="scientific">Naganishia cerealis</name>
    <dbReference type="NCBI Taxonomy" id="610337"/>
    <lineage>
        <taxon>Eukaryota</taxon>
        <taxon>Fungi</taxon>
        <taxon>Dikarya</taxon>
        <taxon>Basidiomycota</taxon>
        <taxon>Agaricomycotina</taxon>
        <taxon>Tremellomycetes</taxon>
        <taxon>Filobasidiales</taxon>
        <taxon>Filobasidiaceae</taxon>
        <taxon>Naganishia</taxon>
    </lineage>
</organism>
<comment type="caution">
    <text evidence="1">The sequence shown here is derived from an EMBL/GenBank/DDBJ whole genome shotgun (WGS) entry which is preliminary data.</text>
</comment>
<dbReference type="EMBL" id="JASBWR010000039">
    <property type="protein sequence ID" value="KAJ9104777.1"/>
    <property type="molecule type" value="Genomic_DNA"/>
</dbReference>
<protein>
    <submittedName>
        <fullName evidence="1">Uncharacterized protein</fullName>
    </submittedName>
</protein>
<evidence type="ECO:0000313" key="2">
    <source>
        <dbReference type="Proteomes" id="UP001241377"/>
    </source>
</evidence>
<evidence type="ECO:0000313" key="1">
    <source>
        <dbReference type="EMBL" id="KAJ9104777.1"/>
    </source>
</evidence>
<proteinExistence type="predicted"/>